<dbReference type="InterPro" id="IPR043128">
    <property type="entry name" value="Rev_trsase/Diguanyl_cyclase"/>
</dbReference>
<proteinExistence type="predicted"/>
<dbReference type="EMBL" id="BSXT01000143">
    <property type="protein sequence ID" value="GMF18847.1"/>
    <property type="molecule type" value="Genomic_DNA"/>
</dbReference>
<dbReference type="InterPro" id="IPR051320">
    <property type="entry name" value="Viral_Replic_Matur_Polypro"/>
</dbReference>
<dbReference type="Gene3D" id="3.30.70.270">
    <property type="match status" value="1"/>
</dbReference>
<feature type="region of interest" description="Disordered" evidence="1">
    <location>
        <begin position="19"/>
        <end position="39"/>
    </location>
</feature>
<reference evidence="2" key="1">
    <citation type="submission" date="2023-04" db="EMBL/GenBank/DDBJ databases">
        <title>Phytophthora fragariaefolia NBRC 109709.</title>
        <authorList>
            <person name="Ichikawa N."/>
            <person name="Sato H."/>
            <person name="Tonouchi N."/>
        </authorList>
    </citation>
    <scope>NUCLEOTIDE SEQUENCE</scope>
    <source>
        <strain evidence="2">NBRC 109709</strain>
    </source>
</reference>
<dbReference type="InterPro" id="IPR043502">
    <property type="entry name" value="DNA/RNA_pol_sf"/>
</dbReference>
<dbReference type="PANTHER" id="PTHR33064">
    <property type="entry name" value="POL PROTEIN"/>
    <property type="match status" value="1"/>
</dbReference>
<dbReference type="SUPFAM" id="SSF56672">
    <property type="entry name" value="DNA/RNA polymerases"/>
    <property type="match status" value="1"/>
</dbReference>
<evidence type="ECO:0000313" key="3">
    <source>
        <dbReference type="Proteomes" id="UP001165121"/>
    </source>
</evidence>
<keyword evidence="3" id="KW-1185">Reference proteome</keyword>
<accession>A0A9W6TSK2</accession>
<dbReference type="Proteomes" id="UP001165121">
    <property type="component" value="Unassembled WGS sequence"/>
</dbReference>
<evidence type="ECO:0000256" key="1">
    <source>
        <dbReference type="SAM" id="MobiDB-lite"/>
    </source>
</evidence>
<comment type="caution">
    <text evidence="2">The sequence shown here is derived from an EMBL/GenBank/DDBJ whole genome shotgun (WGS) entry which is preliminary data.</text>
</comment>
<name>A0A9W6TSK2_9STRA</name>
<gene>
    <name evidence="2" type="ORF">Pfra01_000177700</name>
</gene>
<dbReference type="PANTHER" id="PTHR33064:SF37">
    <property type="entry name" value="RIBONUCLEASE H"/>
    <property type="match status" value="1"/>
</dbReference>
<protein>
    <submittedName>
        <fullName evidence="2">Unnamed protein product</fullName>
    </submittedName>
</protein>
<dbReference type="AlphaFoldDB" id="A0A9W6TSK2"/>
<organism evidence="2 3">
    <name type="scientific">Phytophthora fragariaefolia</name>
    <dbReference type="NCBI Taxonomy" id="1490495"/>
    <lineage>
        <taxon>Eukaryota</taxon>
        <taxon>Sar</taxon>
        <taxon>Stramenopiles</taxon>
        <taxon>Oomycota</taxon>
        <taxon>Peronosporomycetes</taxon>
        <taxon>Peronosporales</taxon>
        <taxon>Peronosporaceae</taxon>
        <taxon>Phytophthora</taxon>
    </lineage>
</organism>
<evidence type="ECO:0000313" key="2">
    <source>
        <dbReference type="EMBL" id="GMF18847.1"/>
    </source>
</evidence>
<sequence length="554" mass="61756">MVFTPTDDGYAQNHYAGERTEVAAGRQPETGGGATATGTSRVPQPIFSFVLAPRVASIARDELVEWLKLRKEYEEAVKERCKDGKEDIKAVLKSVKNSFDADLLETLCEVNWGVTKDELTDEFLLEQIRAITDSYQNQVLPPVNELFQKELRMDMNNKDITARVTSYFMSCNTLIKKLADCLPTQTRSIVLGDAFKVAFCADSGADRSGMSVKVYEKFVEACPEAEQAVELEEPLTCKGADGKTIEVKMTVKLHLKLTTAAGIDVLRQLDMLVANAMRGERDDEFDDVDEPQIGSSAALSAEVLAAVEIMIERALGKGFPTELVPTLRRLATRFDLWRLRLGDDPPACVPPMKVRLKPGAKPYRCKARNSEVPRGASPQAFARLDRRSAIVSTHLVKLERLFELLDFFGFKLSPKKSSLFEREVRWCGKLINGDGVHHDPERIRALQAMPYPRSAAELQQFLCATNWMRDSLIDYARVARPLQDTLDDALSRASKRTKRAAAGVAIELSAVQRESFDEMKNMLSRSVTLANPKDGATMGVLTDASDIGWSLYRY</sequence>
<dbReference type="OrthoDB" id="123361at2759"/>